<protein>
    <submittedName>
        <fullName evidence="1">Uncharacterized protein</fullName>
    </submittedName>
</protein>
<accession>A0A8J6BKC1</accession>
<evidence type="ECO:0000313" key="1">
    <source>
        <dbReference type="EMBL" id="KAG9465315.1"/>
    </source>
</evidence>
<evidence type="ECO:0000313" key="2">
    <source>
        <dbReference type="Proteomes" id="UP000770717"/>
    </source>
</evidence>
<dbReference type="Proteomes" id="UP000770717">
    <property type="component" value="Unassembled WGS sequence"/>
</dbReference>
<organism evidence="1 2">
    <name type="scientific">Eleutherodactylus coqui</name>
    <name type="common">Puerto Rican coqui</name>
    <dbReference type="NCBI Taxonomy" id="57060"/>
    <lineage>
        <taxon>Eukaryota</taxon>
        <taxon>Metazoa</taxon>
        <taxon>Chordata</taxon>
        <taxon>Craniata</taxon>
        <taxon>Vertebrata</taxon>
        <taxon>Euteleostomi</taxon>
        <taxon>Amphibia</taxon>
        <taxon>Batrachia</taxon>
        <taxon>Anura</taxon>
        <taxon>Neobatrachia</taxon>
        <taxon>Hyloidea</taxon>
        <taxon>Eleutherodactylidae</taxon>
        <taxon>Eleutherodactylinae</taxon>
        <taxon>Eleutherodactylus</taxon>
        <taxon>Eleutherodactylus</taxon>
    </lineage>
</organism>
<comment type="caution">
    <text evidence="1">The sequence shown here is derived from an EMBL/GenBank/DDBJ whole genome shotgun (WGS) entry which is preliminary data.</text>
</comment>
<keyword evidence="2" id="KW-1185">Reference proteome</keyword>
<dbReference type="EMBL" id="WNTK01003189">
    <property type="protein sequence ID" value="KAG9465315.1"/>
    <property type="molecule type" value="Genomic_DNA"/>
</dbReference>
<reference evidence="1" key="1">
    <citation type="thesis" date="2020" institute="ProQuest LLC" country="789 East Eisenhower Parkway, Ann Arbor, MI, USA">
        <title>Comparative Genomics and Chromosome Evolution.</title>
        <authorList>
            <person name="Mudd A.B."/>
        </authorList>
    </citation>
    <scope>NUCLEOTIDE SEQUENCE</scope>
    <source>
        <strain evidence="1">HN-11 Male</strain>
        <tissue evidence="1">Kidney and liver</tissue>
    </source>
</reference>
<gene>
    <name evidence="1" type="ORF">GDO78_018518</name>
</gene>
<proteinExistence type="predicted"/>
<name>A0A8J6BKC1_ELECQ</name>
<dbReference type="AlphaFoldDB" id="A0A8J6BKC1"/>
<sequence length="86" mass="9850">MPSNHLGTDSTRILTWHRLLGSLQYSSVLQMPDLLRSFSALAQYEQTVTMTNLANRACTRRLAMATSSVLRQTKRYITVLLVFYIQ</sequence>